<protein>
    <recommendedName>
        <fullName evidence="11">C-terminal processing peptidase</fullName>
    </recommendedName>
</protein>
<dbReference type="eggNOG" id="ENOG502RW0A">
    <property type="taxonomic scope" value="Eukaryota"/>
</dbReference>
<dbReference type="PANTHER" id="PTHR32060">
    <property type="entry name" value="TAIL-SPECIFIC PROTEASE"/>
    <property type="match status" value="1"/>
</dbReference>
<dbReference type="InterPro" id="IPR029045">
    <property type="entry name" value="ClpP/crotonase-like_dom_sf"/>
</dbReference>
<dbReference type="CDD" id="cd07560">
    <property type="entry name" value="Peptidase_S41_CPP"/>
    <property type="match status" value="1"/>
</dbReference>
<keyword evidence="6" id="KW-0732">Signal</keyword>
<dbReference type="GeneID" id="7198299"/>
<evidence type="ECO:0000313" key="10">
    <source>
        <dbReference type="Proteomes" id="UP000000759"/>
    </source>
</evidence>
<dbReference type="GO" id="GO:0004175">
    <property type="term" value="F:endopeptidase activity"/>
    <property type="evidence" value="ECO:0007669"/>
    <property type="project" value="TreeGrafter"/>
</dbReference>
<evidence type="ECO:0000256" key="5">
    <source>
        <dbReference type="SAM" id="MobiDB-lite"/>
    </source>
</evidence>
<dbReference type="InterPro" id="IPR036034">
    <property type="entry name" value="PDZ_sf"/>
</dbReference>
<dbReference type="InterPro" id="IPR005151">
    <property type="entry name" value="Tail-specific_protease"/>
</dbReference>
<dbReference type="Gene3D" id="2.30.42.10">
    <property type="match status" value="1"/>
</dbReference>
<feature type="region of interest" description="Disordered" evidence="5">
    <location>
        <begin position="73"/>
        <end position="103"/>
    </location>
</feature>
<dbReference type="SMART" id="SM00245">
    <property type="entry name" value="TSPc"/>
    <property type="match status" value="1"/>
</dbReference>
<dbReference type="Pfam" id="PF03572">
    <property type="entry name" value="Peptidase_S41"/>
    <property type="match status" value="1"/>
</dbReference>
<dbReference type="Gene3D" id="3.30.750.44">
    <property type="match status" value="2"/>
</dbReference>
<dbReference type="GO" id="GO:0006508">
    <property type="term" value="P:proteolysis"/>
    <property type="evidence" value="ECO:0007669"/>
    <property type="project" value="UniProtKB-KW"/>
</dbReference>
<sequence>MSPCSVVLFCCVVVVVVGSNGIVHGFTSVPPSSSPPLLRVVKGGIRTHRPSLSPLSPHSYNHGSRRPLRMLLPANDSASHTRRVATRPTRLLRPTSGSSKGYPSRKFRVLSLAGRPDNNNDNDSKERRQFMLDPVTQTFDHVTKSVQESVENARTRLEQLLRFLPAPLRNFYRAFFEKLHAWKGFLVSFTAGAFLATAAIIYPIYASVESLSQPVTLFETILGDLEQAYVEEVDTNKLFETGIAAMLRSLDPYTEFEAAQEAVALTESIEGRYGGVGLVIAGTPRAAAEPKSNANQLLPAAAQSDTASQEDTERNRNTMSNVMTEEEEDEYMDRKEQRKALEKARKQGIRVVTAFEGYAFDYGLRVGDKLLAIDDKPLTADTTVEDVRNMLRGQPGTLVSIEFNRDGVDDVQTVTMPRAVVRLRDVKLATLVGSPRDGIGYIQLSGFTSNAGAEMRQAITYLQQRTLDATNGDKSLQGLVLDLRGNPGGLLTSAVDVASLLVPNGSDIVSARGRGFPGMLYRSRVDPILNPNTKLAVLVNGQTASAAEIVAGAVQDLDVGVIVGADRSFGKGLVQNVEELPFNTALKFTVAKYYTPSGRCIQGVNYKGGGGLKEENGGYIASKVADADRKVYYTKAGRMVRDGGGVEADYKIEAPKASALEVTLLRSGMFNEYAAEWSKTHMLTNNFAVDEDIYRNFIAFVDQKQKTGDIELDALYSRPLSDLKKALKRSGYKGAEKEVEVLQANIVREVQKDFDKYRKDIKEDISQGILARYLPESMLIERGMKNDAQVEAAIKLVANKNTFDKILAQGNTAERMGGANSLNMASGASAQSTSGVRATIQW</sequence>
<reference evidence="9 10" key="1">
    <citation type="journal article" date="2008" name="Nature">
        <title>The Phaeodactylum genome reveals the evolutionary history of diatom genomes.</title>
        <authorList>
            <person name="Bowler C."/>
            <person name="Allen A.E."/>
            <person name="Badger J.H."/>
            <person name="Grimwood J."/>
            <person name="Jabbari K."/>
            <person name="Kuo A."/>
            <person name="Maheswari U."/>
            <person name="Martens C."/>
            <person name="Maumus F."/>
            <person name="Otillar R.P."/>
            <person name="Rayko E."/>
            <person name="Salamov A."/>
            <person name="Vandepoele K."/>
            <person name="Beszteri B."/>
            <person name="Gruber A."/>
            <person name="Heijde M."/>
            <person name="Katinka M."/>
            <person name="Mock T."/>
            <person name="Valentin K."/>
            <person name="Verret F."/>
            <person name="Berges J.A."/>
            <person name="Brownlee C."/>
            <person name="Cadoret J.P."/>
            <person name="Chiovitti A."/>
            <person name="Choi C.J."/>
            <person name="Coesel S."/>
            <person name="De Martino A."/>
            <person name="Detter J.C."/>
            <person name="Durkin C."/>
            <person name="Falciatore A."/>
            <person name="Fournet J."/>
            <person name="Haruta M."/>
            <person name="Huysman M.J."/>
            <person name="Jenkins B.D."/>
            <person name="Jiroutova K."/>
            <person name="Jorgensen R.E."/>
            <person name="Joubert Y."/>
            <person name="Kaplan A."/>
            <person name="Kroger N."/>
            <person name="Kroth P.G."/>
            <person name="La Roche J."/>
            <person name="Lindquist E."/>
            <person name="Lommer M."/>
            <person name="Martin-Jezequel V."/>
            <person name="Lopez P.J."/>
            <person name="Lucas S."/>
            <person name="Mangogna M."/>
            <person name="McGinnis K."/>
            <person name="Medlin L.K."/>
            <person name="Montsant A."/>
            <person name="Oudot-Le Secq M.P."/>
            <person name="Napoli C."/>
            <person name="Obornik M."/>
            <person name="Parker M.S."/>
            <person name="Petit J.L."/>
            <person name="Porcel B.M."/>
            <person name="Poulsen N."/>
            <person name="Robison M."/>
            <person name="Rychlewski L."/>
            <person name="Rynearson T.A."/>
            <person name="Schmutz J."/>
            <person name="Shapiro H."/>
            <person name="Siaut M."/>
            <person name="Stanley M."/>
            <person name="Sussman M.R."/>
            <person name="Taylor A.R."/>
            <person name="Vardi A."/>
            <person name="von Dassow P."/>
            <person name="Vyverman W."/>
            <person name="Willis A."/>
            <person name="Wyrwicz L.S."/>
            <person name="Rokhsar D.S."/>
            <person name="Weissenbach J."/>
            <person name="Armbrust E.V."/>
            <person name="Green B.R."/>
            <person name="Van de Peer Y."/>
            <person name="Grigoriev I.V."/>
        </authorList>
    </citation>
    <scope>NUCLEOTIDE SEQUENCE [LARGE SCALE GENOMIC DNA]</scope>
    <source>
        <strain evidence="9 10">CCAP 1055/1</strain>
    </source>
</reference>
<keyword evidence="2" id="KW-0645">Protease</keyword>
<evidence type="ECO:0000256" key="2">
    <source>
        <dbReference type="ARBA" id="ARBA00022670"/>
    </source>
</evidence>
<feature type="region of interest" description="Disordered" evidence="5">
    <location>
        <begin position="300"/>
        <end position="332"/>
    </location>
</feature>
<dbReference type="AlphaFoldDB" id="B7GBC3"/>
<dbReference type="InterPro" id="IPR001478">
    <property type="entry name" value="PDZ"/>
</dbReference>
<dbReference type="Gene3D" id="3.90.226.10">
    <property type="entry name" value="2-enoyl-CoA Hydratase, Chain A, domain 1"/>
    <property type="match status" value="1"/>
</dbReference>
<evidence type="ECO:0000256" key="3">
    <source>
        <dbReference type="ARBA" id="ARBA00022801"/>
    </source>
</evidence>
<feature type="domain" description="Tail specific protease" evidence="8">
    <location>
        <begin position="409"/>
        <end position="607"/>
    </location>
</feature>
<dbReference type="RefSeq" id="XP_002184343.1">
    <property type="nucleotide sequence ID" value="XM_002184307.1"/>
</dbReference>
<dbReference type="InterPro" id="IPR004447">
    <property type="entry name" value="Peptidase_S41A"/>
</dbReference>
<evidence type="ECO:0000259" key="8">
    <source>
        <dbReference type="SMART" id="SM00245"/>
    </source>
</evidence>
<dbReference type="SUPFAM" id="SSF52096">
    <property type="entry name" value="ClpP/crotonase"/>
    <property type="match status" value="1"/>
</dbReference>
<dbReference type="EMBL" id="CM000625">
    <property type="protein sequence ID" value="EEC44092.1"/>
    <property type="molecule type" value="Genomic_DNA"/>
</dbReference>
<organism evidence="9 10">
    <name type="scientific">Phaeodactylum tricornutum (strain CCAP 1055/1)</name>
    <dbReference type="NCBI Taxonomy" id="556484"/>
    <lineage>
        <taxon>Eukaryota</taxon>
        <taxon>Sar</taxon>
        <taxon>Stramenopiles</taxon>
        <taxon>Ochrophyta</taxon>
        <taxon>Bacillariophyta</taxon>
        <taxon>Bacillariophyceae</taxon>
        <taxon>Bacillariophycidae</taxon>
        <taxon>Naviculales</taxon>
        <taxon>Phaeodactylaceae</taxon>
        <taxon>Phaeodactylum</taxon>
    </lineage>
</organism>
<evidence type="ECO:0000256" key="1">
    <source>
        <dbReference type="ARBA" id="ARBA00009179"/>
    </source>
</evidence>
<dbReference type="PANTHER" id="PTHR32060:SF22">
    <property type="entry name" value="CARBOXYL-TERMINAL-PROCESSING PEPTIDASE 3, CHLOROPLASTIC"/>
    <property type="match status" value="1"/>
</dbReference>
<dbReference type="Proteomes" id="UP000000759">
    <property type="component" value="Chromosome 23"/>
</dbReference>
<evidence type="ECO:0008006" key="11">
    <source>
        <dbReference type="Google" id="ProtNLM"/>
    </source>
</evidence>
<keyword evidence="10" id="KW-1185">Reference proteome</keyword>
<name>B7GBC3_PHATC</name>
<evidence type="ECO:0000313" key="9">
    <source>
        <dbReference type="EMBL" id="EEC44092.1"/>
    </source>
</evidence>
<dbReference type="GO" id="GO:0008236">
    <property type="term" value="F:serine-type peptidase activity"/>
    <property type="evidence" value="ECO:0007669"/>
    <property type="project" value="UniProtKB-KW"/>
</dbReference>
<feature type="chain" id="PRO_5002855984" description="C-terminal processing peptidase" evidence="6">
    <location>
        <begin position="19"/>
        <end position="842"/>
    </location>
</feature>
<proteinExistence type="inferred from homology"/>
<dbReference type="InterPro" id="IPR041489">
    <property type="entry name" value="PDZ_6"/>
</dbReference>
<comment type="similarity">
    <text evidence="1">Belongs to the peptidase S41A family.</text>
</comment>
<dbReference type="OrthoDB" id="43580at2759"/>
<gene>
    <name evidence="9" type="ORF">PHATRDRAFT_49652</name>
</gene>
<evidence type="ECO:0000259" key="7">
    <source>
        <dbReference type="SMART" id="SM00228"/>
    </source>
</evidence>
<evidence type="ECO:0000256" key="6">
    <source>
        <dbReference type="SAM" id="SignalP"/>
    </source>
</evidence>
<dbReference type="SMART" id="SM00228">
    <property type="entry name" value="PDZ"/>
    <property type="match status" value="1"/>
</dbReference>
<dbReference type="SUPFAM" id="SSF50156">
    <property type="entry name" value="PDZ domain-like"/>
    <property type="match status" value="1"/>
</dbReference>
<keyword evidence="3" id="KW-0378">Hydrolase</keyword>
<dbReference type="PaxDb" id="2850-Phatr49652"/>
<accession>B7GBC3</accession>
<reference evidence="10" key="2">
    <citation type="submission" date="2008-08" db="EMBL/GenBank/DDBJ databases">
        <authorList>
            <consortium name="Diatom Consortium"/>
            <person name="Grigoriev I."/>
            <person name="Grimwood J."/>
            <person name="Kuo A."/>
            <person name="Otillar R.P."/>
            <person name="Salamov A."/>
            <person name="Detter J.C."/>
            <person name="Lindquist E."/>
            <person name="Shapiro H."/>
            <person name="Lucas S."/>
            <person name="Glavina del Rio T."/>
            <person name="Pitluck S."/>
            <person name="Rokhsar D."/>
            <person name="Bowler C."/>
        </authorList>
    </citation>
    <scope>GENOME REANNOTATION</scope>
    <source>
        <strain evidence="10">CCAP 1055/1</strain>
    </source>
</reference>
<keyword evidence="4" id="KW-0720">Serine protease</keyword>
<dbReference type="Pfam" id="PF17820">
    <property type="entry name" value="PDZ_6"/>
    <property type="match status" value="1"/>
</dbReference>
<dbReference type="HOGENOM" id="CLU_017295_2_0_1"/>
<dbReference type="KEGG" id="pti:PHATRDRAFT_49652"/>
<feature type="domain" description="PDZ" evidence="7">
    <location>
        <begin position="274"/>
        <end position="407"/>
    </location>
</feature>
<dbReference type="InParanoid" id="B7GBC3"/>
<evidence type="ECO:0000256" key="4">
    <source>
        <dbReference type="ARBA" id="ARBA00022825"/>
    </source>
</evidence>
<feature type="signal peptide" evidence="6">
    <location>
        <begin position="1"/>
        <end position="18"/>
    </location>
</feature>
<dbReference type="OMA" id="IQALDYW"/>
<dbReference type="STRING" id="556484.B7GBC3"/>